<dbReference type="EMBL" id="CP050292">
    <property type="protein sequence ID" value="QND72006.1"/>
    <property type="molecule type" value="Genomic_DNA"/>
</dbReference>
<organism evidence="2 3">
    <name type="scientific">Tardiphaga robiniae</name>
    <dbReference type="NCBI Taxonomy" id="943830"/>
    <lineage>
        <taxon>Bacteria</taxon>
        <taxon>Pseudomonadati</taxon>
        <taxon>Pseudomonadota</taxon>
        <taxon>Alphaproteobacteria</taxon>
        <taxon>Hyphomicrobiales</taxon>
        <taxon>Nitrobacteraceae</taxon>
        <taxon>Tardiphaga</taxon>
    </lineage>
</organism>
<gene>
    <name evidence="2" type="ORF">HB776_12810</name>
</gene>
<protein>
    <submittedName>
        <fullName evidence="2">Uncharacterized protein</fullName>
    </submittedName>
</protein>
<accession>A0A7G6TZ24</accession>
<evidence type="ECO:0000256" key="1">
    <source>
        <dbReference type="SAM" id="MobiDB-lite"/>
    </source>
</evidence>
<dbReference type="AlphaFoldDB" id="A0A7G6TZ24"/>
<evidence type="ECO:0000313" key="3">
    <source>
        <dbReference type="Proteomes" id="UP000515291"/>
    </source>
</evidence>
<dbReference type="RefSeq" id="WP_170849843.1">
    <property type="nucleotide sequence ID" value="NZ_CP050292.1"/>
</dbReference>
<feature type="compositionally biased region" description="Basic and acidic residues" evidence="1">
    <location>
        <begin position="32"/>
        <end position="47"/>
    </location>
</feature>
<proteinExistence type="predicted"/>
<dbReference type="KEGG" id="trb:HB776_12810"/>
<feature type="region of interest" description="Disordered" evidence="1">
    <location>
        <begin position="1"/>
        <end position="57"/>
    </location>
</feature>
<dbReference type="Proteomes" id="UP000515291">
    <property type="component" value="Chromosome"/>
</dbReference>
<feature type="compositionally biased region" description="Basic and acidic residues" evidence="1">
    <location>
        <begin position="1"/>
        <end position="17"/>
    </location>
</feature>
<evidence type="ECO:0000313" key="2">
    <source>
        <dbReference type="EMBL" id="QND72006.1"/>
    </source>
</evidence>
<sequence length="57" mass="6156">MPNDPQKDPFEEGERAASEGIPAEANPYQDGTEEHSLWSAGHERVAGETEANESEGT</sequence>
<reference evidence="3" key="1">
    <citation type="journal article" date="2020" name="Mol. Plant Microbe">
        <title>Rhizobial microsymbionts of the narrowly endemic Oxytropis species growing in Kamchatka are characterized by significant genetic diversity and possess a set of genes that are associated with T3SS and T6SS secretion systems and can affect the development of symbiosis.</title>
        <authorList>
            <person name="Safronova V."/>
            <person name="Guro P."/>
            <person name="Sazanova A."/>
            <person name="Kuznetsova I."/>
            <person name="Belimov A."/>
            <person name="Yakubov V."/>
            <person name="Chirak E."/>
            <person name="Afonin A."/>
            <person name="Gogolev Y."/>
            <person name="Andronov E."/>
            <person name="Tikhonovich I."/>
        </authorList>
    </citation>
    <scope>NUCLEOTIDE SEQUENCE [LARGE SCALE GENOMIC DNA]</scope>
    <source>
        <strain evidence="3">581</strain>
    </source>
</reference>
<name>A0A7G6TZ24_9BRAD</name>